<comment type="caution">
    <text evidence="8">The sequence shown here is derived from an EMBL/GenBank/DDBJ whole genome shotgun (WGS) entry which is preliminary data.</text>
</comment>
<evidence type="ECO:0000313" key="9">
    <source>
        <dbReference type="Proteomes" id="UP000837675"/>
    </source>
</evidence>
<dbReference type="HAMAP" id="MF_00191">
    <property type="entry name" value="IspH"/>
    <property type="match status" value="1"/>
</dbReference>
<dbReference type="CDD" id="cd13944">
    <property type="entry name" value="lytB_ispH"/>
    <property type="match status" value="1"/>
</dbReference>
<dbReference type="GO" id="GO:0051745">
    <property type="term" value="F:4-hydroxy-3-methylbut-2-enyl diphosphate reductase activity"/>
    <property type="evidence" value="ECO:0007669"/>
    <property type="project" value="UniProtKB-EC"/>
</dbReference>
<dbReference type="NCBIfam" id="NF002188">
    <property type="entry name" value="PRK01045.1-2"/>
    <property type="match status" value="1"/>
</dbReference>
<dbReference type="Proteomes" id="UP000837675">
    <property type="component" value="Unassembled WGS sequence"/>
</dbReference>
<sequence>MEPVKRQLKVLLANPRGFCAGVERAIEIVECALKKYGAPVYIKHEIVHNKYVVNSLKDKGAVFTDDIESIPNGAVVIFSAHGVSKKVEDEARYKGLCILDATCPLVKKVHSEAQKYVASGRKLVLIGHKNHPEIEGTSGRVAADQVVLVEDLEQMENLPFKPDEKLAYVTQTTLSIDDTKNLVNTLYEKYTDIDGPALKDICYATQNRQDAVKEMAKYIDVLLVIGATNSSNSNRLRDLGESQGVASYLIADETQINLDWFEGKQAIGITAGASAPEVLLKQVLDSLSKYYKIMIEEMDGVVENLKFKIPRELENL</sequence>
<dbReference type="NCBIfam" id="TIGR00216">
    <property type="entry name" value="ispH_lytB"/>
    <property type="match status" value="1"/>
</dbReference>
<keyword evidence="9" id="KW-1185">Reference proteome</keyword>
<dbReference type="InterPro" id="IPR003451">
    <property type="entry name" value="LytB/IspH"/>
</dbReference>
<accession>A0A8S4C051</accession>
<dbReference type="NCBIfam" id="NF002190">
    <property type="entry name" value="PRK01045.1-4"/>
    <property type="match status" value="1"/>
</dbReference>
<dbReference type="PANTHER" id="PTHR30426">
    <property type="entry name" value="4-HYDROXY-3-METHYLBUT-2-ENYL DIPHOSPHATE REDUCTASE"/>
    <property type="match status" value="1"/>
</dbReference>
<evidence type="ECO:0000256" key="5">
    <source>
        <dbReference type="ARBA" id="ARBA00023014"/>
    </source>
</evidence>
<evidence type="ECO:0000256" key="4">
    <source>
        <dbReference type="ARBA" id="ARBA00023004"/>
    </source>
</evidence>
<dbReference type="GO" id="GO:0046872">
    <property type="term" value="F:metal ion binding"/>
    <property type="evidence" value="ECO:0007669"/>
    <property type="project" value="UniProtKB-KW"/>
</dbReference>
<dbReference type="EC" id="1.17.7.4" evidence="7"/>
<evidence type="ECO:0000256" key="3">
    <source>
        <dbReference type="ARBA" id="ARBA00022723"/>
    </source>
</evidence>
<dbReference type="GO" id="GO:0051539">
    <property type="term" value="F:4 iron, 4 sulfur cluster binding"/>
    <property type="evidence" value="ECO:0007669"/>
    <property type="project" value="UniProtKB-KW"/>
</dbReference>
<dbReference type="Gene3D" id="3.40.1010.20">
    <property type="entry name" value="4-hydroxy-3-methylbut-2-enyl diphosphate reductase, catalytic domain"/>
    <property type="match status" value="2"/>
</dbReference>
<dbReference type="GO" id="GO:0050992">
    <property type="term" value="P:dimethylallyl diphosphate biosynthetic process"/>
    <property type="evidence" value="ECO:0007669"/>
    <property type="project" value="InterPro"/>
</dbReference>
<dbReference type="PANTHER" id="PTHR30426:SF0">
    <property type="entry name" value="4-HYDROXY-3-METHYLBUT-2-ENYL DIPHOSPHATE REDUCTASE"/>
    <property type="match status" value="1"/>
</dbReference>
<keyword evidence="5" id="KW-0411">Iron-sulfur</keyword>
<evidence type="ECO:0000256" key="6">
    <source>
        <dbReference type="ARBA" id="ARBA00046335"/>
    </source>
</evidence>
<comment type="cofactor">
    <cofactor evidence="1">
        <name>[4Fe-4S] cluster</name>
        <dbReference type="ChEBI" id="CHEBI:49883"/>
    </cofactor>
</comment>
<keyword evidence="2" id="KW-0004">4Fe-4S</keyword>
<dbReference type="Pfam" id="PF02401">
    <property type="entry name" value="LYTB"/>
    <property type="match status" value="1"/>
</dbReference>
<evidence type="ECO:0000256" key="7">
    <source>
        <dbReference type="ARBA" id="ARBA00047177"/>
    </source>
</evidence>
<comment type="similarity">
    <text evidence="6">Belongs to the IspH family.</text>
</comment>
<evidence type="ECO:0000313" key="8">
    <source>
        <dbReference type="EMBL" id="CAG7591575.1"/>
    </source>
</evidence>
<proteinExistence type="inferred from homology"/>
<gene>
    <name evidence="8" type="ORF">MHYMCMPASI_00450</name>
</gene>
<dbReference type="Gene3D" id="3.40.50.11270">
    <property type="match status" value="1"/>
</dbReference>
<organism evidence="8 9">
    <name type="scientific">Hyalomma marginatum</name>
    <dbReference type="NCBI Taxonomy" id="34627"/>
    <lineage>
        <taxon>Eukaryota</taxon>
        <taxon>Metazoa</taxon>
        <taxon>Ecdysozoa</taxon>
        <taxon>Arthropoda</taxon>
        <taxon>Chelicerata</taxon>
        <taxon>Arachnida</taxon>
        <taxon>Acari</taxon>
        <taxon>Parasitiformes</taxon>
        <taxon>Ixodida</taxon>
        <taxon>Ixodoidea</taxon>
        <taxon>Ixodidae</taxon>
        <taxon>Hyalomminae</taxon>
        <taxon>Hyalomma</taxon>
    </lineage>
</organism>
<keyword evidence="4" id="KW-0408">Iron</keyword>
<reference evidence="8" key="1">
    <citation type="submission" date="2021-06" db="EMBL/GenBank/DDBJ databases">
        <authorList>
            <person name="Nardi T."/>
            <person name="Nardi T."/>
        </authorList>
    </citation>
    <scope>NUCLEOTIDE SEQUENCE</scope>
</reference>
<evidence type="ECO:0000256" key="1">
    <source>
        <dbReference type="ARBA" id="ARBA00001966"/>
    </source>
</evidence>
<evidence type="ECO:0000256" key="2">
    <source>
        <dbReference type="ARBA" id="ARBA00022485"/>
    </source>
</evidence>
<dbReference type="AlphaFoldDB" id="A0A8S4C051"/>
<keyword evidence="3" id="KW-0479">Metal-binding</keyword>
<name>A0A8S4C051_9ACAR</name>
<dbReference type="EMBL" id="CAJVAF010000203">
    <property type="protein sequence ID" value="CAG7591575.1"/>
    <property type="molecule type" value="Genomic_DNA"/>
</dbReference>
<protein>
    <recommendedName>
        <fullName evidence="7">4-hydroxy-3-methylbut-2-enyl diphosphate reductase</fullName>
        <ecNumber evidence="7">1.17.7.4</ecNumber>
    </recommendedName>
</protein>